<feature type="compositionally biased region" description="Low complexity" evidence="8">
    <location>
        <begin position="11"/>
        <end position="22"/>
    </location>
</feature>
<evidence type="ECO:0000256" key="7">
    <source>
        <dbReference type="RuleBase" id="RU363032"/>
    </source>
</evidence>
<dbReference type="EMBL" id="BAABCJ010000006">
    <property type="protein sequence ID" value="GAA3710336.1"/>
    <property type="molecule type" value="Genomic_DNA"/>
</dbReference>
<gene>
    <name evidence="10" type="ORF">GCM10022377_24920</name>
</gene>
<keyword evidence="5 7" id="KW-1133">Transmembrane helix</keyword>
<dbReference type="InterPro" id="IPR000515">
    <property type="entry name" value="MetI-like"/>
</dbReference>
<keyword evidence="2 7" id="KW-0813">Transport</keyword>
<feature type="transmembrane region" description="Helical" evidence="7">
    <location>
        <begin position="43"/>
        <end position="63"/>
    </location>
</feature>
<dbReference type="RefSeq" id="WP_344885202.1">
    <property type="nucleotide sequence ID" value="NZ_BAABCJ010000006.1"/>
</dbReference>
<feature type="domain" description="ABC transmembrane type-1" evidence="9">
    <location>
        <begin position="94"/>
        <end position="278"/>
    </location>
</feature>
<keyword evidence="3" id="KW-1003">Cell membrane</keyword>
<accession>A0ABP7DVX8</accession>
<dbReference type="PROSITE" id="PS50928">
    <property type="entry name" value="ABC_TM1"/>
    <property type="match status" value="1"/>
</dbReference>
<name>A0ABP7DVX8_9MICC</name>
<organism evidence="10 11">
    <name type="scientific">Zhihengliuella alba</name>
    <dbReference type="NCBI Taxonomy" id="547018"/>
    <lineage>
        <taxon>Bacteria</taxon>
        <taxon>Bacillati</taxon>
        <taxon>Actinomycetota</taxon>
        <taxon>Actinomycetes</taxon>
        <taxon>Micrococcales</taxon>
        <taxon>Micrococcaceae</taxon>
        <taxon>Zhihengliuella</taxon>
    </lineage>
</organism>
<evidence type="ECO:0000259" key="9">
    <source>
        <dbReference type="PROSITE" id="PS50928"/>
    </source>
</evidence>
<dbReference type="PANTHER" id="PTHR30151:SF40">
    <property type="entry name" value="TRANSPORT SYSTEM INTEGRAL MEMBRANE PROTEIN"/>
    <property type="match status" value="1"/>
</dbReference>
<dbReference type="InterPro" id="IPR035906">
    <property type="entry name" value="MetI-like_sf"/>
</dbReference>
<evidence type="ECO:0000256" key="3">
    <source>
        <dbReference type="ARBA" id="ARBA00022475"/>
    </source>
</evidence>
<dbReference type="PANTHER" id="PTHR30151">
    <property type="entry name" value="ALKANE SULFONATE ABC TRANSPORTER-RELATED, MEMBRANE SUBUNIT"/>
    <property type="match status" value="1"/>
</dbReference>
<sequence length="299" mass="31059">MTALLDDRPARGTAAPSGAGAPAPAPARPAARRRRGRGLADRALPPTIALLVLLSVWQLASWATPVRDDLFPGPVDVAAVLPRLLSDGTLAAAVGTSLGRGLSGFLIALVVATPAALLLAHTPWLRRAVGPFISALQVLPSVAWVPAAIIVFGLTDATIYAVILLGAIPSIINGLLAGIDLIPAQYRSLSRVLGARRLQHIVLIELPAALPGYAAGLRQGWAFSWRSLMAAELIAVGGSLGLGVGSLLQRGRDLADLPLVILVVLVILAIGAAVELALFAPWERRLLADRGLKRTEDAA</sequence>
<dbReference type="Proteomes" id="UP001501536">
    <property type="component" value="Unassembled WGS sequence"/>
</dbReference>
<evidence type="ECO:0000256" key="8">
    <source>
        <dbReference type="SAM" id="MobiDB-lite"/>
    </source>
</evidence>
<feature type="region of interest" description="Disordered" evidence="8">
    <location>
        <begin position="1"/>
        <end position="36"/>
    </location>
</feature>
<evidence type="ECO:0000313" key="11">
    <source>
        <dbReference type="Proteomes" id="UP001501536"/>
    </source>
</evidence>
<dbReference type="SUPFAM" id="SSF161098">
    <property type="entry name" value="MetI-like"/>
    <property type="match status" value="1"/>
</dbReference>
<feature type="transmembrane region" description="Helical" evidence="7">
    <location>
        <begin position="260"/>
        <end position="280"/>
    </location>
</feature>
<feature type="transmembrane region" description="Helical" evidence="7">
    <location>
        <begin position="228"/>
        <end position="248"/>
    </location>
</feature>
<evidence type="ECO:0000256" key="1">
    <source>
        <dbReference type="ARBA" id="ARBA00004651"/>
    </source>
</evidence>
<keyword evidence="11" id="KW-1185">Reference proteome</keyword>
<dbReference type="Gene3D" id="1.10.3720.10">
    <property type="entry name" value="MetI-like"/>
    <property type="match status" value="1"/>
</dbReference>
<comment type="subcellular location">
    <subcellularLocation>
        <location evidence="1 7">Cell membrane</location>
        <topology evidence="1 7">Multi-pass membrane protein</topology>
    </subcellularLocation>
</comment>
<keyword evidence="6 7" id="KW-0472">Membrane</keyword>
<evidence type="ECO:0000256" key="4">
    <source>
        <dbReference type="ARBA" id="ARBA00022692"/>
    </source>
</evidence>
<evidence type="ECO:0000256" key="6">
    <source>
        <dbReference type="ARBA" id="ARBA00023136"/>
    </source>
</evidence>
<evidence type="ECO:0000256" key="5">
    <source>
        <dbReference type="ARBA" id="ARBA00022989"/>
    </source>
</evidence>
<dbReference type="CDD" id="cd06261">
    <property type="entry name" value="TM_PBP2"/>
    <property type="match status" value="1"/>
</dbReference>
<feature type="compositionally biased region" description="Basic and acidic residues" evidence="8">
    <location>
        <begin position="1"/>
        <end position="10"/>
    </location>
</feature>
<comment type="caution">
    <text evidence="10">The sequence shown here is derived from an EMBL/GenBank/DDBJ whole genome shotgun (WGS) entry which is preliminary data.</text>
</comment>
<feature type="transmembrane region" description="Helical" evidence="7">
    <location>
        <begin position="102"/>
        <end position="120"/>
    </location>
</feature>
<evidence type="ECO:0000313" key="10">
    <source>
        <dbReference type="EMBL" id="GAA3710336.1"/>
    </source>
</evidence>
<feature type="transmembrane region" description="Helical" evidence="7">
    <location>
        <begin position="132"/>
        <end position="153"/>
    </location>
</feature>
<evidence type="ECO:0000256" key="2">
    <source>
        <dbReference type="ARBA" id="ARBA00022448"/>
    </source>
</evidence>
<dbReference type="Pfam" id="PF00528">
    <property type="entry name" value="BPD_transp_1"/>
    <property type="match status" value="1"/>
</dbReference>
<proteinExistence type="inferred from homology"/>
<reference evidence="11" key="1">
    <citation type="journal article" date="2019" name="Int. J. Syst. Evol. Microbiol.">
        <title>The Global Catalogue of Microorganisms (GCM) 10K type strain sequencing project: providing services to taxonomists for standard genome sequencing and annotation.</title>
        <authorList>
            <consortium name="The Broad Institute Genomics Platform"/>
            <consortium name="The Broad Institute Genome Sequencing Center for Infectious Disease"/>
            <person name="Wu L."/>
            <person name="Ma J."/>
        </authorList>
    </citation>
    <scope>NUCLEOTIDE SEQUENCE [LARGE SCALE GENOMIC DNA]</scope>
    <source>
        <strain evidence="11">JCM 16961</strain>
    </source>
</reference>
<keyword evidence="4 7" id="KW-0812">Transmembrane</keyword>
<protein>
    <submittedName>
        <fullName evidence="10">ABC transporter permease</fullName>
    </submittedName>
</protein>
<comment type="similarity">
    <text evidence="7">Belongs to the binding-protein-dependent transport system permease family.</text>
</comment>
<feature type="transmembrane region" description="Helical" evidence="7">
    <location>
        <begin position="159"/>
        <end position="182"/>
    </location>
</feature>